<sequence>MKEMPSCEPTGVRTAILRTERFLEEAMRLPNEESSVGRDFLHSTPSGGGGQLAFRTSWRLFVGIRHSFELVPQFLGDPNDPRLVHHSCLDRRREELERRLPGSRPRSINQREWGLPGCLILRVNAACSTHGNSSGHLPLHLR</sequence>
<name>A0A8K0H6D6_9ROSA</name>
<evidence type="ECO:0000313" key="2">
    <source>
        <dbReference type="Proteomes" id="UP000796880"/>
    </source>
</evidence>
<proteinExistence type="predicted"/>
<accession>A0A8K0H6D6</accession>
<comment type="caution">
    <text evidence="1">The sequence shown here is derived from an EMBL/GenBank/DDBJ whole genome shotgun (WGS) entry which is preliminary data.</text>
</comment>
<gene>
    <name evidence="1" type="ORF">FNV43_RR11817</name>
</gene>
<keyword evidence="2" id="KW-1185">Reference proteome</keyword>
<protein>
    <submittedName>
        <fullName evidence="1">Uncharacterized protein</fullName>
    </submittedName>
</protein>
<dbReference type="Proteomes" id="UP000796880">
    <property type="component" value="Unassembled WGS sequence"/>
</dbReference>
<evidence type="ECO:0000313" key="1">
    <source>
        <dbReference type="EMBL" id="KAF3446637.1"/>
    </source>
</evidence>
<reference evidence="1" key="1">
    <citation type="submission" date="2020-03" db="EMBL/GenBank/DDBJ databases">
        <title>A high-quality chromosome-level genome assembly of a woody plant with both climbing and erect habits, Rhamnella rubrinervis.</title>
        <authorList>
            <person name="Lu Z."/>
            <person name="Yang Y."/>
            <person name="Zhu X."/>
            <person name="Sun Y."/>
        </authorList>
    </citation>
    <scope>NUCLEOTIDE SEQUENCE</scope>
    <source>
        <strain evidence="1">BYM</strain>
        <tissue evidence="1">Leaf</tissue>
    </source>
</reference>
<organism evidence="1 2">
    <name type="scientific">Rhamnella rubrinervis</name>
    <dbReference type="NCBI Taxonomy" id="2594499"/>
    <lineage>
        <taxon>Eukaryota</taxon>
        <taxon>Viridiplantae</taxon>
        <taxon>Streptophyta</taxon>
        <taxon>Embryophyta</taxon>
        <taxon>Tracheophyta</taxon>
        <taxon>Spermatophyta</taxon>
        <taxon>Magnoliopsida</taxon>
        <taxon>eudicotyledons</taxon>
        <taxon>Gunneridae</taxon>
        <taxon>Pentapetalae</taxon>
        <taxon>rosids</taxon>
        <taxon>fabids</taxon>
        <taxon>Rosales</taxon>
        <taxon>Rhamnaceae</taxon>
        <taxon>rhamnoid group</taxon>
        <taxon>Rhamneae</taxon>
        <taxon>Rhamnella</taxon>
    </lineage>
</organism>
<dbReference type="EMBL" id="VOIH02000005">
    <property type="protein sequence ID" value="KAF3446637.1"/>
    <property type="molecule type" value="Genomic_DNA"/>
</dbReference>
<dbReference type="AlphaFoldDB" id="A0A8K0H6D6"/>